<dbReference type="PANTHER" id="PTHR42655:SF1">
    <property type="entry name" value="GLYCOGEN PHOSPHORYLASE"/>
    <property type="match status" value="1"/>
</dbReference>
<keyword evidence="8" id="KW-0119">Carbohydrate metabolism</keyword>
<evidence type="ECO:0000256" key="9">
    <source>
        <dbReference type="ARBA" id="ARBA00025174"/>
    </source>
</evidence>
<accession>A0ABS9ER14</accession>
<comment type="function">
    <text evidence="9">Phosphorylase is an important allosteric enzyme in carbohydrate metabolism. Enzymes from different sources differ in their regulatory mechanisms and in their natural substrates. However, all known phosphorylases share catalytic and structural properties.</text>
</comment>
<dbReference type="Pfam" id="PF00343">
    <property type="entry name" value="Phosphorylase"/>
    <property type="match status" value="2"/>
</dbReference>
<dbReference type="EC" id="2.4.1.1" evidence="4"/>
<comment type="cofactor">
    <cofactor evidence="2">
        <name>pyridoxal 5'-phosphate</name>
        <dbReference type="ChEBI" id="CHEBI:597326"/>
    </cofactor>
</comment>
<comment type="catalytic activity">
    <reaction evidence="1">
        <text>[(1-&gt;4)-alpha-D-glucosyl](n) + phosphate = [(1-&gt;4)-alpha-D-glucosyl](n-1) + alpha-D-glucose 1-phosphate</text>
        <dbReference type="Rhea" id="RHEA:41732"/>
        <dbReference type="Rhea" id="RHEA-COMP:9584"/>
        <dbReference type="Rhea" id="RHEA-COMP:9586"/>
        <dbReference type="ChEBI" id="CHEBI:15444"/>
        <dbReference type="ChEBI" id="CHEBI:43474"/>
        <dbReference type="ChEBI" id="CHEBI:58601"/>
        <dbReference type="EC" id="2.4.1.1"/>
    </reaction>
</comment>
<gene>
    <name evidence="10" type="primary">glgP</name>
    <name evidence="10" type="ORF">L2W38_12545</name>
</gene>
<dbReference type="SUPFAM" id="SSF53756">
    <property type="entry name" value="UDP-Glycosyltransferase/glycogen phosphorylase"/>
    <property type="match status" value="1"/>
</dbReference>
<evidence type="ECO:0000313" key="11">
    <source>
        <dbReference type="Proteomes" id="UP001200430"/>
    </source>
</evidence>
<evidence type="ECO:0000313" key="10">
    <source>
        <dbReference type="EMBL" id="MCF4143638.1"/>
    </source>
</evidence>
<evidence type="ECO:0000256" key="6">
    <source>
        <dbReference type="ARBA" id="ARBA00022679"/>
    </source>
</evidence>
<reference evidence="10 11" key="1">
    <citation type="submission" date="2022-01" db="EMBL/GenBank/DDBJ databases">
        <title>Dethiosulfovibrio faecalis sp. nov., a novel proteolytic, non-sulfur-reducing bacterium isolated from a marine aquaculture solid waste bioreactor.</title>
        <authorList>
            <person name="Grabowski S."/>
            <person name="Apolinario E."/>
            <person name="Schneider N."/>
            <person name="Marshall C.W."/>
            <person name="Sowers K.R."/>
        </authorList>
    </citation>
    <scope>NUCLEOTIDE SEQUENCE [LARGE SCALE GENOMIC DNA]</scope>
    <source>
        <strain evidence="10 11">DSM 12537</strain>
    </source>
</reference>
<dbReference type="PANTHER" id="PTHR42655">
    <property type="entry name" value="GLYCOGEN PHOSPHORYLASE"/>
    <property type="match status" value="1"/>
</dbReference>
<comment type="similarity">
    <text evidence="3">Belongs to the glycogen phosphorylase family.</text>
</comment>
<protein>
    <recommendedName>
        <fullName evidence="4">glycogen phosphorylase</fullName>
        <ecNumber evidence="4">2.4.1.1</ecNumber>
    </recommendedName>
</protein>
<proteinExistence type="inferred from homology"/>
<organism evidence="10 11">
    <name type="scientific">Dethiosulfovibrio marinus</name>
    <dbReference type="NCBI Taxonomy" id="133532"/>
    <lineage>
        <taxon>Bacteria</taxon>
        <taxon>Thermotogati</taxon>
        <taxon>Synergistota</taxon>
        <taxon>Synergistia</taxon>
        <taxon>Synergistales</taxon>
        <taxon>Dethiosulfovibrionaceae</taxon>
        <taxon>Dethiosulfovibrio</taxon>
    </lineage>
</organism>
<dbReference type="Gene3D" id="3.40.50.2000">
    <property type="entry name" value="Glycogen Phosphorylase B"/>
    <property type="match status" value="2"/>
</dbReference>
<evidence type="ECO:0000256" key="5">
    <source>
        <dbReference type="ARBA" id="ARBA00022676"/>
    </source>
</evidence>
<dbReference type="InterPro" id="IPR035090">
    <property type="entry name" value="Pyridoxal_P_attach_site"/>
</dbReference>
<evidence type="ECO:0000256" key="7">
    <source>
        <dbReference type="ARBA" id="ARBA00022898"/>
    </source>
</evidence>
<keyword evidence="11" id="KW-1185">Reference proteome</keyword>
<dbReference type="RefSeq" id="WP_236100401.1">
    <property type="nucleotide sequence ID" value="NZ_JAKGUD010000021.1"/>
</dbReference>
<dbReference type="InterPro" id="IPR000811">
    <property type="entry name" value="Glyco_trans_35"/>
</dbReference>
<evidence type="ECO:0000256" key="1">
    <source>
        <dbReference type="ARBA" id="ARBA00001275"/>
    </source>
</evidence>
<evidence type="ECO:0000256" key="2">
    <source>
        <dbReference type="ARBA" id="ARBA00001933"/>
    </source>
</evidence>
<sequence>MIRMLMQAHRQSELSNSLRMLLEQEASFRKVAYCSMEVAIKPSIPTYSGGLGVLAGDILKSAADMGVPMVGTTMLYRNGYFRQSFDEKGWQKESPVIWNPSTELIPLPNTVTVKLRGRDIKIRAWVYDIHGLSGYTVPVYFLDTDVEGNHADDRRLSWDLYGGDQTYRLCQEMILGVGGLRMLRDLGYSGIETYHLNEGHAGFLTLELMREQGYFDPDKIKKQVIFTTHTPVPAGHDVFPFGLIERTLPQNFVATLRQMLPASQGVSMTELGYTFSRYVNAVSKRHAEVSRKMFDSGNVDSVTNGVHPGTWVSPSMKRLFDSHIPGWENDPGRLVQALNLPSDILWRTHQADKTRLIATILEMTGRSLDPDVLTIGFARRAAQYKRADLIFSDVQRLLEATSGKLQIVFSGKAHPKDDGGKALLQRIQNIIHDIDGALSVVFLENYNMELASHLVQGVDLWLNNPTRPHEASGTSGMKCALNGIMSLSVLDGWWIEGWVEGATGWSIGPEPSESDLLGYDGNLDAVDLYKKLEQEVIPTYYDDRERWISMMRRAIALNGSYFNTHRVVKEYCEKAYEINFRGM</sequence>
<keyword evidence="5" id="KW-0328">Glycosyltransferase</keyword>
<dbReference type="InterPro" id="IPR052182">
    <property type="entry name" value="Glycogen/Maltodextrin_Phosph"/>
</dbReference>
<dbReference type="PROSITE" id="PS00102">
    <property type="entry name" value="PHOSPHORYLASE"/>
    <property type="match status" value="1"/>
</dbReference>
<evidence type="ECO:0000256" key="8">
    <source>
        <dbReference type="ARBA" id="ARBA00023277"/>
    </source>
</evidence>
<keyword evidence="6" id="KW-0808">Transferase</keyword>
<dbReference type="InterPro" id="IPR011834">
    <property type="entry name" value="Agluc_phsphrylas"/>
</dbReference>
<name>A0ABS9ER14_9BACT</name>
<dbReference type="Proteomes" id="UP001200430">
    <property type="component" value="Unassembled WGS sequence"/>
</dbReference>
<dbReference type="NCBIfam" id="TIGR02094">
    <property type="entry name" value="more_P_ylases"/>
    <property type="match status" value="1"/>
</dbReference>
<dbReference type="EMBL" id="JAKGUD010000021">
    <property type="protein sequence ID" value="MCF4143638.1"/>
    <property type="molecule type" value="Genomic_DNA"/>
</dbReference>
<keyword evidence="7" id="KW-0663">Pyridoxal phosphate</keyword>
<evidence type="ECO:0000256" key="4">
    <source>
        <dbReference type="ARBA" id="ARBA00012591"/>
    </source>
</evidence>
<evidence type="ECO:0000256" key="3">
    <source>
        <dbReference type="ARBA" id="ARBA00006047"/>
    </source>
</evidence>
<comment type="caution">
    <text evidence="10">The sequence shown here is derived from an EMBL/GenBank/DDBJ whole genome shotgun (WGS) entry which is preliminary data.</text>
</comment>